<proteinExistence type="predicted"/>
<organism evidence="2 3">
    <name type="scientific">Pisum sativum</name>
    <name type="common">Garden pea</name>
    <name type="synonym">Lathyrus oleraceus</name>
    <dbReference type="NCBI Taxonomy" id="3888"/>
    <lineage>
        <taxon>Eukaryota</taxon>
        <taxon>Viridiplantae</taxon>
        <taxon>Streptophyta</taxon>
        <taxon>Embryophyta</taxon>
        <taxon>Tracheophyta</taxon>
        <taxon>Spermatophyta</taxon>
        <taxon>Magnoliopsida</taxon>
        <taxon>eudicotyledons</taxon>
        <taxon>Gunneridae</taxon>
        <taxon>Pentapetalae</taxon>
        <taxon>rosids</taxon>
        <taxon>fabids</taxon>
        <taxon>Fabales</taxon>
        <taxon>Fabaceae</taxon>
        <taxon>Papilionoideae</taxon>
        <taxon>50 kb inversion clade</taxon>
        <taxon>NPAAA clade</taxon>
        <taxon>Hologalegina</taxon>
        <taxon>IRL clade</taxon>
        <taxon>Fabeae</taxon>
        <taxon>Lathyrus</taxon>
    </lineage>
</organism>
<evidence type="ECO:0000256" key="1">
    <source>
        <dbReference type="SAM" id="Phobius"/>
    </source>
</evidence>
<keyword evidence="3" id="KW-1185">Reference proteome</keyword>
<dbReference type="PANTHER" id="PTHR34118:SF1">
    <property type="entry name" value="NF-KAPPA-B INHIBITOR-LIKE PROTEIN"/>
    <property type="match status" value="1"/>
</dbReference>
<dbReference type="Gramene" id="Psat07G0438500-T2">
    <property type="protein sequence ID" value="KAI5388692.1"/>
    <property type="gene ID" value="KIW84_074385"/>
</dbReference>
<keyword evidence="1" id="KW-0812">Transmembrane</keyword>
<evidence type="ECO:0000313" key="3">
    <source>
        <dbReference type="Proteomes" id="UP001058974"/>
    </source>
</evidence>
<sequence length="317" mass="35915">MDTLTRIRFLSNCYTFQFPQTPALSPFPTAFSTTTHFVSPLRAARTTVTTTSTTTTVSDVDEEVLQIFLKERQLNGDFVSRTTDLIWQMNFRNSGDYDVSELTDNYSQQTEQVQLTHTHYNPRQQSKTQETGGTQISICMIPLLTQYVLYLLKSVTLASRHLKRELLLLSVGIGLACSGYCLVVFSVQAALSYAVGVLFSCLYLQLLYQHADNISSENVPQIFRKKKSNKIGIRSEDLNDFFEKTIRGSGISLSSPRLVIPAAIYGLWALSHQYFTNDLFDFQLVPAMVGMFVYKAAALVQVYRDNKELGFEFPEDY</sequence>
<dbReference type="EMBL" id="JAMSHJ010000007">
    <property type="protein sequence ID" value="KAI5388692.1"/>
    <property type="molecule type" value="Genomic_DNA"/>
</dbReference>
<comment type="caution">
    <text evidence="2">The sequence shown here is derived from an EMBL/GenBank/DDBJ whole genome shotgun (WGS) entry which is preliminary data.</text>
</comment>
<dbReference type="PANTHER" id="PTHR34118">
    <property type="entry name" value="NF-KAPPA-B INHIBITOR-LIKE PROTEIN-RELATED"/>
    <property type="match status" value="1"/>
</dbReference>
<evidence type="ECO:0000313" key="2">
    <source>
        <dbReference type="EMBL" id="KAI5388692.1"/>
    </source>
</evidence>
<keyword evidence="1" id="KW-1133">Transmembrane helix</keyword>
<dbReference type="AlphaFoldDB" id="A0A9D4VS51"/>
<reference evidence="2 3" key="1">
    <citation type="journal article" date="2022" name="Nat. Genet.">
        <title>Improved pea reference genome and pan-genome highlight genomic features and evolutionary characteristics.</title>
        <authorList>
            <person name="Yang T."/>
            <person name="Liu R."/>
            <person name="Luo Y."/>
            <person name="Hu S."/>
            <person name="Wang D."/>
            <person name="Wang C."/>
            <person name="Pandey M.K."/>
            <person name="Ge S."/>
            <person name="Xu Q."/>
            <person name="Li N."/>
            <person name="Li G."/>
            <person name="Huang Y."/>
            <person name="Saxena R.K."/>
            <person name="Ji Y."/>
            <person name="Li M."/>
            <person name="Yan X."/>
            <person name="He Y."/>
            <person name="Liu Y."/>
            <person name="Wang X."/>
            <person name="Xiang C."/>
            <person name="Varshney R.K."/>
            <person name="Ding H."/>
            <person name="Gao S."/>
            <person name="Zong X."/>
        </authorList>
    </citation>
    <scope>NUCLEOTIDE SEQUENCE [LARGE SCALE GENOMIC DNA]</scope>
    <source>
        <strain evidence="2 3">cv. Zhongwan 6</strain>
    </source>
</reference>
<accession>A0A9D4VS51</accession>
<keyword evidence="1" id="KW-0472">Membrane</keyword>
<feature type="transmembrane region" description="Helical" evidence="1">
    <location>
        <begin position="166"/>
        <end position="185"/>
    </location>
</feature>
<dbReference type="Proteomes" id="UP001058974">
    <property type="component" value="Chromosome 7"/>
</dbReference>
<protein>
    <submittedName>
        <fullName evidence="2">Uncharacterized protein</fullName>
    </submittedName>
</protein>
<gene>
    <name evidence="2" type="ORF">KIW84_074385</name>
</gene>
<name>A0A9D4VS51_PEA</name>